<name>A0A2Z2KE33_9BACL</name>
<dbReference type="KEGG" id="pdh:B9T62_28140"/>
<dbReference type="AlphaFoldDB" id="A0A2Z2KE33"/>
<dbReference type="Proteomes" id="UP000249890">
    <property type="component" value="Chromosome"/>
</dbReference>
<dbReference type="RefSeq" id="WP_087918278.1">
    <property type="nucleotide sequence ID" value="NZ_CP021780.1"/>
</dbReference>
<accession>A0A2Z2KE33</accession>
<evidence type="ECO:0000313" key="2">
    <source>
        <dbReference type="Proteomes" id="UP000249890"/>
    </source>
</evidence>
<protein>
    <submittedName>
        <fullName evidence="1">Uncharacterized protein</fullName>
    </submittedName>
</protein>
<reference evidence="1 2" key="1">
    <citation type="submission" date="2017-06" db="EMBL/GenBank/DDBJ databases">
        <title>Complete genome sequence of Paenibacillus donghaensis KCTC 13049T isolated from East Sea sediment, South Korea.</title>
        <authorList>
            <person name="Jung B.K."/>
            <person name="Hong S.-J."/>
            <person name="Shin J.-H."/>
        </authorList>
    </citation>
    <scope>NUCLEOTIDE SEQUENCE [LARGE SCALE GENOMIC DNA]</scope>
    <source>
        <strain evidence="1 2">KCTC 13049</strain>
    </source>
</reference>
<sequence length="422" mass="48823">MDTLLAYRYELYDRFENISSTYSFWNLQKELVKALLKCEEELIKGNEAEKDEWLYHQARLYSISEAMVWSVLETFTIRQLGKFESGRTALLPQKDTIMGIIEKFEPLANEKIFILADTTRCITTGDLIEVKATDQIHIYECKTSTPMEIEEMVRGRVGRQFSKNFWLQEYLERGYGTLYRADLITRTIEVDVTGYQEHFSLLDQLIEECMRNKSGNSSVLAEPGLVYAAIKYEEDPKEVDPELITGLYDFKEPFWTGLSGLVEEPRESIFHMPPLAFPISLKSKKLLMEVGVIILCYLDHEVLKDKFRIKGFEYTTSKEGFPQLSKGGDPIQFHPRFMNEIMLGFQPIEKVVNQMTALYDSTLNGLTDEEQKYINERPSSLKDFVNYICENYELTSEDDNSPGLISIGSKKLKQKTSIDLKD</sequence>
<dbReference type="EMBL" id="CP021780">
    <property type="protein sequence ID" value="ASA24294.1"/>
    <property type="molecule type" value="Genomic_DNA"/>
</dbReference>
<keyword evidence="2" id="KW-1185">Reference proteome</keyword>
<gene>
    <name evidence="1" type="ORF">B9T62_28140</name>
</gene>
<evidence type="ECO:0000313" key="1">
    <source>
        <dbReference type="EMBL" id="ASA24294.1"/>
    </source>
</evidence>
<organism evidence="1 2">
    <name type="scientific">Paenibacillus donghaensis</name>
    <dbReference type="NCBI Taxonomy" id="414771"/>
    <lineage>
        <taxon>Bacteria</taxon>
        <taxon>Bacillati</taxon>
        <taxon>Bacillota</taxon>
        <taxon>Bacilli</taxon>
        <taxon>Bacillales</taxon>
        <taxon>Paenibacillaceae</taxon>
        <taxon>Paenibacillus</taxon>
    </lineage>
</organism>
<proteinExistence type="predicted"/>